<evidence type="ECO:0000313" key="5">
    <source>
        <dbReference type="Proteomes" id="UP001516400"/>
    </source>
</evidence>
<reference evidence="4 5" key="1">
    <citation type="journal article" date="2021" name="BMC Biol.">
        <title>Horizontally acquired antibacterial genes associated with adaptive radiation of ladybird beetles.</title>
        <authorList>
            <person name="Li H.S."/>
            <person name="Tang X.F."/>
            <person name="Huang Y.H."/>
            <person name="Xu Z.Y."/>
            <person name="Chen M.L."/>
            <person name="Du X.Y."/>
            <person name="Qiu B.Y."/>
            <person name="Chen P.T."/>
            <person name="Zhang W."/>
            <person name="Slipinski A."/>
            <person name="Escalona H.E."/>
            <person name="Waterhouse R.M."/>
            <person name="Zwick A."/>
            <person name="Pang H."/>
        </authorList>
    </citation>
    <scope>NUCLEOTIDE SEQUENCE [LARGE SCALE GENOMIC DNA]</scope>
    <source>
        <strain evidence="4">SYSU2018</strain>
    </source>
</reference>
<evidence type="ECO:0000256" key="2">
    <source>
        <dbReference type="SAM" id="MobiDB-lite"/>
    </source>
</evidence>
<accession>A0ABD2P8B6</accession>
<dbReference type="AlphaFoldDB" id="A0ABD2P8B6"/>
<dbReference type="Proteomes" id="UP001516400">
    <property type="component" value="Unassembled WGS sequence"/>
</dbReference>
<protein>
    <recommendedName>
        <fullName evidence="3">CCHC-type domain-containing protein</fullName>
    </recommendedName>
</protein>
<dbReference type="InterPro" id="IPR001878">
    <property type="entry name" value="Znf_CCHC"/>
</dbReference>
<feature type="compositionally biased region" description="Basic residues" evidence="2">
    <location>
        <begin position="126"/>
        <end position="137"/>
    </location>
</feature>
<evidence type="ECO:0000256" key="1">
    <source>
        <dbReference type="PROSITE-ProRule" id="PRU00047"/>
    </source>
</evidence>
<dbReference type="InterPro" id="IPR036875">
    <property type="entry name" value="Znf_CCHC_sf"/>
</dbReference>
<feature type="region of interest" description="Disordered" evidence="2">
    <location>
        <begin position="56"/>
        <end position="147"/>
    </location>
</feature>
<dbReference type="PROSITE" id="PS50158">
    <property type="entry name" value="ZF_CCHC"/>
    <property type="match status" value="1"/>
</dbReference>
<dbReference type="Gene3D" id="4.10.60.10">
    <property type="entry name" value="Zinc finger, CCHC-type"/>
    <property type="match status" value="1"/>
</dbReference>
<dbReference type="SMART" id="SM00343">
    <property type="entry name" value="ZnF_C2HC"/>
    <property type="match status" value="1"/>
</dbReference>
<keyword evidence="5" id="KW-1185">Reference proteome</keyword>
<evidence type="ECO:0000313" key="4">
    <source>
        <dbReference type="EMBL" id="KAL3287188.1"/>
    </source>
</evidence>
<gene>
    <name evidence="4" type="ORF">HHI36_001665</name>
</gene>
<feature type="compositionally biased region" description="Polar residues" evidence="2">
    <location>
        <begin position="80"/>
        <end position="92"/>
    </location>
</feature>
<feature type="domain" description="CCHC-type" evidence="3">
    <location>
        <begin position="3"/>
        <end position="18"/>
    </location>
</feature>
<feature type="compositionally biased region" description="Polar residues" evidence="2">
    <location>
        <begin position="58"/>
        <end position="72"/>
    </location>
</feature>
<dbReference type="EMBL" id="JABFTP020000185">
    <property type="protein sequence ID" value="KAL3287188.1"/>
    <property type="molecule type" value="Genomic_DNA"/>
</dbReference>
<name>A0ABD2P8B6_9CUCU</name>
<dbReference type="GO" id="GO:0008270">
    <property type="term" value="F:zinc ion binding"/>
    <property type="evidence" value="ECO:0007669"/>
    <property type="project" value="UniProtKB-KW"/>
</dbReference>
<evidence type="ECO:0000259" key="3">
    <source>
        <dbReference type="PROSITE" id="PS50158"/>
    </source>
</evidence>
<comment type="caution">
    <text evidence="4">The sequence shown here is derived from an EMBL/GenBank/DDBJ whole genome shotgun (WGS) entry which is preliminary data.</text>
</comment>
<feature type="region of interest" description="Disordered" evidence="2">
    <location>
        <begin position="226"/>
        <end position="257"/>
    </location>
</feature>
<keyword evidence="1" id="KW-0862">Zinc</keyword>
<keyword evidence="1" id="KW-0863">Zinc-finger</keyword>
<feature type="compositionally biased region" description="Basic and acidic residues" evidence="2">
    <location>
        <begin position="115"/>
        <end position="125"/>
    </location>
</feature>
<sequence length="257" mass="29087">MECYICRQRGHIAIKCPNATQDIAQTSTQTTTNETRNNESTIQNLTQMSVDLTEQLKSKPTSNSINRNLNDTPNKRPLSESVTSQETTSFSPDNMEDIEGPANEADKTSMPPPTDQKEIKNETRRTTHPPKKRKKTSKSQNSTTEKIIDHKNIEDIIKDKQTTYPLTGTDFIAFLESAFGKSDVITEARRYTEDISGLTEMLYDIYPHLNERALKNRFSRLIKKLKGQSETENSEDNESVCSSHSEAPDEQFLGFSS</sequence>
<keyword evidence="1" id="KW-0479">Metal-binding</keyword>
<proteinExistence type="predicted"/>
<organism evidence="4 5">
    <name type="scientific">Cryptolaemus montrouzieri</name>
    <dbReference type="NCBI Taxonomy" id="559131"/>
    <lineage>
        <taxon>Eukaryota</taxon>
        <taxon>Metazoa</taxon>
        <taxon>Ecdysozoa</taxon>
        <taxon>Arthropoda</taxon>
        <taxon>Hexapoda</taxon>
        <taxon>Insecta</taxon>
        <taxon>Pterygota</taxon>
        <taxon>Neoptera</taxon>
        <taxon>Endopterygota</taxon>
        <taxon>Coleoptera</taxon>
        <taxon>Polyphaga</taxon>
        <taxon>Cucujiformia</taxon>
        <taxon>Coccinelloidea</taxon>
        <taxon>Coccinellidae</taxon>
        <taxon>Scymninae</taxon>
        <taxon>Scymnini</taxon>
        <taxon>Cryptolaemus</taxon>
    </lineage>
</organism>
<dbReference type="SUPFAM" id="SSF57756">
    <property type="entry name" value="Retrovirus zinc finger-like domains"/>
    <property type="match status" value="1"/>
</dbReference>